<dbReference type="GO" id="GO:0016840">
    <property type="term" value="F:carbon-nitrogen lyase activity"/>
    <property type="evidence" value="ECO:0007669"/>
    <property type="project" value="UniProtKB-UniRule"/>
</dbReference>
<dbReference type="InterPro" id="IPR007197">
    <property type="entry name" value="rSAM"/>
</dbReference>
<keyword evidence="1 8" id="KW-0004">4Fe-4S</keyword>
<feature type="binding site" evidence="8">
    <location>
        <position position="36"/>
    </location>
    <ligand>
        <name>[4Fe-4S] cluster</name>
        <dbReference type="ChEBI" id="CHEBI:49883"/>
        <note>4Fe-4S-S-AdoMet</note>
    </ligand>
</feature>
<feature type="binding site" evidence="8">
    <location>
        <begin position="112"/>
        <end position="114"/>
    </location>
    <ligand>
        <name>S-adenosyl-L-methionine</name>
        <dbReference type="ChEBI" id="CHEBI:59789"/>
    </ligand>
</feature>
<comment type="subunit">
    <text evidence="8">Homodimer.</text>
</comment>
<dbReference type="PROSITE" id="PS51918">
    <property type="entry name" value="RADICAL_SAM"/>
    <property type="match status" value="1"/>
</dbReference>
<dbReference type="CDD" id="cd01335">
    <property type="entry name" value="Radical_SAM"/>
    <property type="match status" value="1"/>
</dbReference>
<dbReference type="InterPro" id="IPR013785">
    <property type="entry name" value="Aldolase_TIM"/>
</dbReference>
<dbReference type="GO" id="GO:1904047">
    <property type="term" value="F:S-adenosyl-L-methionine binding"/>
    <property type="evidence" value="ECO:0007669"/>
    <property type="project" value="UniProtKB-UniRule"/>
</dbReference>
<proteinExistence type="inferred from homology"/>
<dbReference type="HAMAP" id="MF_00917">
    <property type="entry name" value="QueE"/>
    <property type="match status" value="1"/>
</dbReference>
<dbReference type="EMBL" id="JADIMA010000037">
    <property type="protein sequence ID" value="MBO8472785.1"/>
    <property type="molecule type" value="Genomic_DNA"/>
</dbReference>
<dbReference type="GO" id="GO:0000287">
    <property type="term" value="F:magnesium ion binding"/>
    <property type="evidence" value="ECO:0007669"/>
    <property type="project" value="UniProtKB-UniRule"/>
</dbReference>
<comment type="similarity">
    <text evidence="8">Belongs to the radical SAM superfamily. 7-carboxy-7-deazaguanine synthase family.</text>
</comment>
<dbReference type="PANTHER" id="PTHR42836:SF1">
    <property type="entry name" value="7-CARBOXY-7-DEAZAGUANINE SYNTHASE"/>
    <property type="match status" value="1"/>
</dbReference>
<keyword evidence="4 8" id="KW-0460">Magnesium</keyword>
<reference evidence="10" key="1">
    <citation type="submission" date="2020-10" db="EMBL/GenBank/DDBJ databases">
        <authorList>
            <person name="Gilroy R."/>
        </authorList>
    </citation>
    <scope>NUCLEOTIDE SEQUENCE</scope>
    <source>
        <strain evidence="10">B1-8020</strain>
    </source>
</reference>
<keyword evidence="8" id="KW-0671">Queuosine biosynthesis</keyword>
<comment type="pathway">
    <text evidence="8">Purine metabolism; 7-cyano-7-deazaguanine biosynthesis.</text>
</comment>
<comment type="cofactor">
    <cofactor evidence="8">
        <name>S-adenosyl-L-methionine</name>
        <dbReference type="ChEBI" id="CHEBI:59789"/>
    </cofactor>
    <text evidence="8">Binds 1 S-adenosyl-L-methionine per subunit.</text>
</comment>
<evidence type="ECO:0000259" key="9">
    <source>
        <dbReference type="PROSITE" id="PS51918"/>
    </source>
</evidence>
<evidence type="ECO:0000313" key="10">
    <source>
        <dbReference type="EMBL" id="MBO8472785.1"/>
    </source>
</evidence>
<dbReference type="Gene3D" id="3.20.20.70">
    <property type="entry name" value="Aldolase class I"/>
    <property type="match status" value="1"/>
</dbReference>
<comment type="cofactor">
    <cofactor evidence="8">
        <name>[4Fe-4S] cluster</name>
        <dbReference type="ChEBI" id="CHEBI:49883"/>
    </cofactor>
    <text evidence="8">Binds 1 [4Fe-4S] cluster. The cluster is coordinated with 3 cysteines and an exchangeable S-adenosyl-L-methionine.</text>
</comment>
<keyword evidence="7 8" id="KW-0456">Lyase</keyword>
<keyword evidence="3 8" id="KW-0479">Metal-binding</keyword>
<evidence type="ECO:0000256" key="4">
    <source>
        <dbReference type="ARBA" id="ARBA00022842"/>
    </source>
</evidence>
<comment type="caution">
    <text evidence="8">Lacks conserved residue(s) required for the propagation of feature annotation.</text>
</comment>
<feature type="binding site" evidence="8">
    <location>
        <position position="28"/>
    </location>
    <ligand>
        <name>substrate</name>
    </ligand>
</feature>
<organism evidence="10 11">
    <name type="scientific">Candidatus Merdivivens pullicola</name>
    <dbReference type="NCBI Taxonomy" id="2840872"/>
    <lineage>
        <taxon>Bacteria</taxon>
        <taxon>Pseudomonadati</taxon>
        <taxon>Bacteroidota</taxon>
        <taxon>Bacteroidia</taxon>
        <taxon>Bacteroidales</taxon>
        <taxon>Muribaculaceae</taxon>
        <taxon>Muribaculaceae incertae sedis</taxon>
        <taxon>Candidatus Merdivivens</taxon>
    </lineage>
</organism>
<dbReference type="Pfam" id="PF04055">
    <property type="entry name" value="Radical_SAM"/>
    <property type="match status" value="1"/>
</dbReference>
<sequence>MNTYYINEIFYSLQGEGYHTGTAATFIRFSGCNLKCPFCDTSHENGRKMTLGQIVNTVSANPSRLVVLTGGEPSLQADGELIAALHEAGKFIAIETNGTRALPEGIDWITCSPKPEQGLPSAIKHCDELKVVYTGQDMSAYDSIDTSRHFIQPCDTQDADTNRRLTDECIEICKTDPRWRLSLQTHKLIGFR</sequence>
<dbReference type="AlphaFoldDB" id="A0A9D9III1"/>
<evidence type="ECO:0000256" key="8">
    <source>
        <dbReference type="HAMAP-Rule" id="MF_00917"/>
    </source>
</evidence>
<gene>
    <name evidence="8" type="primary">queE</name>
    <name evidence="10" type="ORF">IAB81_04070</name>
</gene>
<comment type="caution">
    <text evidence="10">The sequence shown here is derived from an EMBL/GenBank/DDBJ whole genome shotgun (WGS) entry which is preliminary data.</text>
</comment>
<evidence type="ECO:0000256" key="3">
    <source>
        <dbReference type="ARBA" id="ARBA00022723"/>
    </source>
</evidence>
<dbReference type="PANTHER" id="PTHR42836">
    <property type="entry name" value="7-CARBOXY-7-DEAZAGUANINE SYNTHASE"/>
    <property type="match status" value="1"/>
</dbReference>
<comment type="cofactor">
    <cofactor evidence="8">
        <name>Mg(2+)</name>
        <dbReference type="ChEBI" id="CHEBI:18420"/>
    </cofactor>
</comment>
<keyword evidence="5 8" id="KW-0408">Iron</keyword>
<evidence type="ECO:0000256" key="6">
    <source>
        <dbReference type="ARBA" id="ARBA00023014"/>
    </source>
</evidence>
<comment type="catalytic activity">
    <reaction evidence="8">
        <text>6-carboxy-5,6,7,8-tetrahydropterin + H(+) = 7-carboxy-7-carbaguanine + NH4(+)</text>
        <dbReference type="Rhea" id="RHEA:27974"/>
        <dbReference type="ChEBI" id="CHEBI:15378"/>
        <dbReference type="ChEBI" id="CHEBI:28938"/>
        <dbReference type="ChEBI" id="CHEBI:61032"/>
        <dbReference type="ChEBI" id="CHEBI:61036"/>
        <dbReference type="EC" id="4.3.99.3"/>
    </reaction>
</comment>
<feature type="binding site" evidence="8">
    <location>
        <begin position="38"/>
        <end position="40"/>
    </location>
    <ligand>
        <name>S-adenosyl-L-methionine</name>
        <dbReference type="ChEBI" id="CHEBI:59789"/>
    </ligand>
</feature>
<dbReference type="GO" id="GO:0008616">
    <property type="term" value="P:tRNA queuosine(34) biosynthetic process"/>
    <property type="evidence" value="ECO:0007669"/>
    <property type="project" value="UniProtKB-UniRule"/>
</dbReference>
<evidence type="ECO:0000256" key="5">
    <source>
        <dbReference type="ARBA" id="ARBA00023004"/>
    </source>
</evidence>
<dbReference type="Proteomes" id="UP000823604">
    <property type="component" value="Unassembled WGS sequence"/>
</dbReference>
<dbReference type="SUPFAM" id="SSF102114">
    <property type="entry name" value="Radical SAM enzymes"/>
    <property type="match status" value="1"/>
</dbReference>
<dbReference type="InterPro" id="IPR024924">
    <property type="entry name" value="7-CO-7-deazaguanine_synth-like"/>
</dbReference>
<protein>
    <recommendedName>
        <fullName evidence="8">7-carboxy-7-deazaguanine synthase</fullName>
        <shortName evidence="8">CDG synthase</shortName>
        <ecNumber evidence="8">4.3.99.3</ecNumber>
    </recommendedName>
    <alternativeName>
        <fullName evidence="8">Queuosine biosynthesis protein QueE</fullName>
    </alternativeName>
</protein>
<feature type="domain" description="Radical SAM core" evidence="9">
    <location>
        <begin position="19"/>
        <end position="192"/>
    </location>
</feature>
<evidence type="ECO:0000256" key="7">
    <source>
        <dbReference type="ARBA" id="ARBA00023239"/>
    </source>
</evidence>
<evidence type="ECO:0000256" key="1">
    <source>
        <dbReference type="ARBA" id="ARBA00022485"/>
    </source>
</evidence>
<feature type="binding site" evidence="8">
    <location>
        <position position="69"/>
    </location>
    <ligand>
        <name>substrate</name>
    </ligand>
</feature>
<comment type="function">
    <text evidence="8">Catalyzes the complex heterocyclic radical-mediated conversion of 6-carboxy-5,6,7,8-tetrahydropterin (CPH4) to 7-carboxy-7-deazaguanine (CDG), a step common to the biosynthetic pathways of all 7-deazapurine-containing compounds.</text>
</comment>
<dbReference type="SFLD" id="SFLDS00029">
    <property type="entry name" value="Radical_SAM"/>
    <property type="match status" value="1"/>
</dbReference>
<feature type="binding site" evidence="8">
    <location>
        <position position="39"/>
    </location>
    <ligand>
        <name>[4Fe-4S] cluster</name>
        <dbReference type="ChEBI" id="CHEBI:49883"/>
        <note>4Fe-4S-S-AdoMet</note>
    </ligand>
</feature>
<accession>A0A9D9III1</accession>
<dbReference type="GO" id="GO:0051539">
    <property type="term" value="F:4 iron, 4 sulfur cluster binding"/>
    <property type="evidence" value="ECO:0007669"/>
    <property type="project" value="UniProtKB-UniRule"/>
</dbReference>
<name>A0A9D9III1_9BACT</name>
<feature type="binding site" evidence="8">
    <location>
        <position position="41"/>
    </location>
    <ligand>
        <name>Mg(2+)</name>
        <dbReference type="ChEBI" id="CHEBI:18420"/>
    </ligand>
</feature>
<evidence type="ECO:0000313" key="11">
    <source>
        <dbReference type="Proteomes" id="UP000823604"/>
    </source>
</evidence>
<evidence type="ECO:0000256" key="2">
    <source>
        <dbReference type="ARBA" id="ARBA00022691"/>
    </source>
</evidence>
<keyword evidence="2 8" id="KW-0949">S-adenosyl-L-methionine</keyword>
<dbReference type="InterPro" id="IPR058240">
    <property type="entry name" value="rSAM_sf"/>
</dbReference>
<feature type="binding site" evidence="8">
    <location>
        <begin position="152"/>
        <end position="155"/>
    </location>
    <ligand>
        <name>S-adenosyl-L-methionine</name>
        <dbReference type="ChEBI" id="CHEBI:59789"/>
    </ligand>
</feature>
<reference evidence="10" key="2">
    <citation type="journal article" date="2021" name="PeerJ">
        <title>Extensive microbial diversity within the chicken gut microbiome revealed by metagenomics and culture.</title>
        <authorList>
            <person name="Gilroy R."/>
            <person name="Ravi A."/>
            <person name="Getino M."/>
            <person name="Pursley I."/>
            <person name="Horton D.L."/>
            <person name="Alikhan N.F."/>
            <person name="Baker D."/>
            <person name="Gharbi K."/>
            <person name="Hall N."/>
            <person name="Watson M."/>
            <person name="Adriaenssens E.M."/>
            <person name="Foster-Nyarko E."/>
            <person name="Jarju S."/>
            <person name="Secka A."/>
            <person name="Antonio M."/>
            <person name="Oren A."/>
            <person name="Chaudhuri R.R."/>
            <person name="La Ragione R."/>
            <person name="Hildebrand F."/>
            <person name="Pallen M.J."/>
        </authorList>
    </citation>
    <scope>NUCLEOTIDE SEQUENCE</scope>
    <source>
        <strain evidence="10">B1-8020</strain>
    </source>
</reference>
<feature type="binding site" evidence="8">
    <location>
        <position position="32"/>
    </location>
    <ligand>
        <name>[4Fe-4S] cluster</name>
        <dbReference type="ChEBI" id="CHEBI:49883"/>
        <note>4Fe-4S-S-AdoMet</note>
    </ligand>
</feature>
<feature type="binding site" evidence="8">
    <location>
        <position position="71"/>
    </location>
    <ligand>
        <name>S-adenosyl-L-methionine</name>
        <dbReference type="ChEBI" id="CHEBI:59789"/>
    </ligand>
</feature>
<feature type="binding site" evidence="8">
    <location>
        <begin position="13"/>
        <end position="15"/>
    </location>
    <ligand>
        <name>substrate</name>
    </ligand>
</feature>
<keyword evidence="6 8" id="KW-0411">Iron-sulfur</keyword>
<dbReference type="EC" id="4.3.99.3" evidence="8"/>
<dbReference type="PIRSF" id="PIRSF000370">
    <property type="entry name" value="QueE"/>
    <property type="match status" value="1"/>
</dbReference>